<evidence type="ECO:0000256" key="1">
    <source>
        <dbReference type="ARBA" id="ARBA00004651"/>
    </source>
</evidence>
<dbReference type="KEGG" id="cohn:KCTCHS21_06720"/>
<keyword evidence="6 7" id="KW-0472">Membrane</keyword>
<dbReference type="GO" id="GO:0005886">
    <property type="term" value="C:plasma membrane"/>
    <property type="evidence" value="ECO:0007669"/>
    <property type="project" value="UniProtKB-SubCell"/>
</dbReference>
<name>A0A3T1CZJ4_9BACL</name>
<dbReference type="RefSeq" id="WP_130605123.1">
    <property type="nucleotide sequence ID" value="NZ_AP019400.1"/>
</dbReference>
<evidence type="ECO:0000256" key="6">
    <source>
        <dbReference type="ARBA" id="ARBA00023136"/>
    </source>
</evidence>
<dbReference type="PROSITE" id="PS50885">
    <property type="entry name" value="HAMP"/>
    <property type="match status" value="1"/>
</dbReference>
<dbReference type="EMBL" id="AP019400">
    <property type="protein sequence ID" value="BBI31273.1"/>
    <property type="molecule type" value="Genomic_DNA"/>
</dbReference>
<sequence>MSITFPNRLVGILVITVLIPTLLINLFTFTYIKKEMQSDAASWLQGMTRNTGETMDSYIQLLNGITRNPAFDYTLNNILERHLNNQEGQLGYSFEETAQINGSLTMMRETDRNKIVSIEIYDRNGNRFLLGNRSGGTNSDWIEKTKELEGATYLLPPFQGEDGRPVSAISRMLYNPQTFHEVGMIRMFYRLDFSLEPDSDLLSRGGNLYLVDDQGQVIFDLQQKCLGWKLSSCVGSDHFQSSYVSAITKWTLVTAMPKDQLFIKVNQTQKVILVINLFFFIIALFIIVSVSYRMSSPIKRLSRLMLTAPKHHFNIDIPDTKRTDEIGIMTTSLQYMVDHIHELIAEVMSIEQRRKTSEIASLQAQINPHFLYNTLSMIVMQAEIDGNYNISTMGSKLGRLLRYSIGKEKEWVNVQKECEHIGLYMEVMKFRYPKLVLELQIDDKVLNWRMIKLLLQPIVENAIIHGIVPNGQEGTIRIEMKELHINGDERLLIRIQDNGIGMEVDQLQDIKDSLIGMGGLTKESIGIRNVYERIHLAYTKGRVHFDIESSIGQGTIYTIELPKVADEVIDRR</sequence>
<evidence type="ECO:0000256" key="4">
    <source>
        <dbReference type="ARBA" id="ARBA00022679"/>
    </source>
</evidence>
<gene>
    <name evidence="9" type="primary">yesM_2</name>
    <name evidence="9" type="ORF">KCTCHS21_06720</name>
</gene>
<feature type="domain" description="HAMP" evidence="8">
    <location>
        <begin position="292"/>
        <end position="345"/>
    </location>
</feature>
<dbReference type="Pfam" id="PF06580">
    <property type="entry name" value="His_kinase"/>
    <property type="match status" value="1"/>
</dbReference>
<keyword evidence="7" id="KW-1133">Transmembrane helix</keyword>
<dbReference type="PANTHER" id="PTHR34220:SF7">
    <property type="entry name" value="SENSOR HISTIDINE KINASE YPDA"/>
    <property type="match status" value="1"/>
</dbReference>
<dbReference type="Gene3D" id="6.10.340.10">
    <property type="match status" value="1"/>
</dbReference>
<dbReference type="Pfam" id="PF02518">
    <property type="entry name" value="HATPase_c"/>
    <property type="match status" value="1"/>
</dbReference>
<dbReference type="SUPFAM" id="SSF158472">
    <property type="entry name" value="HAMP domain-like"/>
    <property type="match status" value="1"/>
</dbReference>
<dbReference type="AlphaFoldDB" id="A0A3T1CZJ4"/>
<reference evidence="9 10" key="1">
    <citation type="submission" date="2019-01" db="EMBL/GenBank/DDBJ databases">
        <title>Complete genome sequence of Cohnella hallensis HS21 isolated from Korean fir (Abies koreana) rhizospheric soil.</title>
        <authorList>
            <person name="Jiang L."/>
            <person name="Kang S.W."/>
            <person name="Kim S."/>
            <person name="Jung J."/>
            <person name="Kim C.Y."/>
            <person name="Kim D.H."/>
            <person name="Kim S.W."/>
            <person name="Lee J."/>
        </authorList>
    </citation>
    <scope>NUCLEOTIDE SEQUENCE [LARGE SCALE GENOMIC DNA]</scope>
    <source>
        <strain evidence="9 10">HS21</strain>
    </source>
</reference>
<dbReference type="SMART" id="SM00304">
    <property type="entry name" value="HAMP"/>
    <property type="match status" value="1"/>
</dbReference>
<dbReference type="InterPro" id="IPR036890">
    <property type="entry name" value="HATPase_C_sf"/>
</dbReference>
<dbReference type="InterPro" id="IPR010559">
    <property type="entry name" value="Sig_transdc_His_kin_internal"/>
</dbReference>
<keyword evidence="4" id="KW-0808">Transferase</keyword>
<keyword evidence="5 9" id="KW-0418">Kinase</keyword>
<evidence type="ECO:0000256" key="3">
    <source>
        <dbReference type="ARBA" id="ARBA00022553"/>
    </source>
</evidence>
<dbReference type="InterPro" id="IPR050640">
    <property type="entry name" value="Bact_2-comp_sensor_kinase"/>
</dbReference>
<evidence type="ECO:0000313" key="10">
    <source>
        <dbReference type="Proteomes" id="UP000289856"/>
    </source>
</evidence>
<dbReference type="CDD" id="cd06225">
    <property type="entry name" value="HAMP"/>
    <property type="match status" value="1"/>
</dbReference>
<evidence type="ECO:0000256" key="7">
    <source>
        <dbReference type="SAM" id="Phobius"/>
    </source>
</evidence>
<dbReference type="GO" id="GO:0000155">
    <property type="term" value="F:phosphorelay sensor kinase activity"/>
    <property type="evidence" value="ECO:0007669"/>
    <property type="project" value="InterPro"/>
</dbReference>
<keyword evidence="7" id="KW-0812">Transmembrane</keyword>
<dbReference type="Gene3D" id="3.30.565.10">
    <property type="entry name" value="Histidine kinase-like ATPase, C-terminal domain"/>
    <property type="match status" value="1"/>
</dbReference>
<dbReference type="Proteomes" id="UP000289856">
    <property type="component" value="Chromosome"/>
</dbReference>
<dbReference type="OrthoDB" id="9776552at2"/>
<keyword evidence="2" id="KW-1003">Cell membrane</keyword>
<evidence type="ECO:0000256" key="5">
    <source>
        <dbReference type="ARBA" id="ARBA00022777"/>
    </source>
</evidence>
<evidence type="ECO:0000259" key="8">
    <source>
        <dbReference type="PROSITE" id="PS50885"/>
    </source>
</evidence>
<dbReference type="SUPFAM" id="SSF55874">
    <property type="entry name" value="ATPase domain of HSP90 chaperone/DNA topoisomerase II/histidine kinase"/>
    <property type="match status" value="1"/>
</dbReference>
<feature type="transmembrane region" description="Helical" evidence="7">
    <location>
        <begin position="271"/>
        <end position="292"/>
    </location>
</feature>
<dbReference type="PANTHER" id="PTHR34220">
    <property type="entry name" value="SENSOR HISTIDINE KINASE YPDA"/>
    <property type="match status" value="1"/>
</dbReference>
<evidence type="ECO:0000313" key="9">
    <source>
        <dbReference type="EMBL" id="BBI31273.1"/>
    </source>
</evidence>
<organism evidence="9 10">
    <name type="scientific">Cohnella abietis</name>
    <dbReference type="NCBI Taxonomy" id="2507935"/>
    <lineage>
        <taxon>Bacteria</taxon>
        <taxon>Bacillati</taxon>
        <taxon>Bacillota</taxon>
        <taxon>Bacilli</taxon>
        <taxon>Bacillales</taxon>
        <taxon>Paenibacillaceae</taxon>
        <taxon>Cohnella</taxon>
    </lineage>
</organism>
<accession>A0A3T1CZJ4</accession>
<keyword evidence="10" id="KW-1185">Reference proteome</keyword>
<feature type="transmembrane region" description="Helical" evidence="7">
    <location>
        <begin position="12"/>
        <end position="32"/>
    </location>
</feature>
<keyword evidence="3" id="KW-0597">Phosphoprotein</keyword>
<protein>
    <submittedName>
        <fullName evidence="9">Sensor histidine kinase YesM</fullName>
    </submittedName>
</protein>
<evidence type="ECO:0000256" key="2">
    <source>
        <dbReference type="ARBA" id="ARBA00022475"/>
    </source>
</evidence>
<proteinExistence type="predicted"/>
<dbReference type="Pfam" id="PF00672">
    <property type="entry name" value="HAMP"/>
    <property type="match status" value="1"/>
</dbReference>
<dbReference type="InterPro" id="IPR003660">
    <property type="entry name" value="HAMP_dom"/>
</dbReference>
<dbReference type="InterPro" id="IPR003594">
    <property type="entry name" value="HATPase_dom"/>
</dbReference>
<comment type="subcellular location">
    <subcellularLocation>
        <location evidence="1">Cell membrane</location>
        <topology evidence="1">Multi-pass membrane protein</topology>
    </subcellularLocation>
</comment>